<dbReference type="GO" id="GO:0071972">
    <property type="term" value="F:peptidoglycan L,D-transpeptidase activity"/>
    <property type="evidence" value="ECO:0007669"/>
    <property type="project" value="TreeGrafter"/>
</dbReference>
<evidence type="ECO:0000256" key="1">
    <source>
        <dbReference type="ARBA" id="ARBA00004167"/>
    </source>
</evidence>
<name>A0A1D9P1B1_9FIRM</name>
<accession>A0A1D9P1B1</accession>
<feature type="transmembrane region" description="Helical" evidence="11">
    <location>
        <begin position="12"/>
        <end position="36"/>
    </location>
</feature>
<gene>
    <name evidence="14" type="ORF">bhn_I1326</name>
</gene>
<evidence type="ECO:0000256" key="6">
    <source>
        <dbReference type="ARBA" id="ARBA00022960"/>
    </source>
</evidence>
<dbReference type="RefSeq" id="WP_071176055.1">
    <property type="nucleotide sequence ID" value="NZ_CP017831.1"/>
</dbReference>
<dbReference type="Gene3D" id="3.40.710.10">
    <property type="entry name" value="DD-peptidase/beta-lactamase superfamily"/>
    <property type="match status" value="1"/>
</dbReference>
<dbReference type="InterPro" id="IPR005311">
    <property type="entry name" value="PBP_dimer"/>
</dbReference>
<evidence type="ECO:0000256" key="4">
    <source>
        <dbReference type="ARBA" id="ARBA00022475"/>
    </source>
</evidence>
<keyword evidence="6" id="KW-0133">Cell shape</keyword>
<dbReference type="GO" id="GO:0008360">
    <property type="term" value="P:regulation of cell shape"/>
    <property type="evidence" value="ECO:0007669"/>
    <property type="project" value="UniProtKB-KW"/>
</dbReference>
<comment type="subcellular location">
    <subcellularLocation>
        <location evidence="2">Cell membrane</location>
    </subcellularLocation>
    <subcellularLocation>
        <location evidence="1">Membrane</location>
        <topology evidence="1">Single-pass membrane protein</topology>
    </subcellularLocation>
</comment>
<proteinExistence type="inferred from homology"/>
<keyword evidence="7" id="KW-0573">Peptidoglycan synthesis</keyword>
<evidence type="ECO:0000256" key="2">
    <source>
        <dbReference type="ARBA" id="ARBA00004236"/>
    </source>
</evidence>
<keyword evidence="4" id="KW-1003">Cell membrane</keyword>
<dbReference type="Pfam" id="PF03717">
    <property type="entry name" value="PBP_dimer"/>
    <property type="match status" value="1"/>
</dbReference>
<sequence length="952" mass="105758">MFENIKEGFVKFITSRAVIVCFVLFSLACILVYRLFSLQVINGEYYLDSFKLRIKKEKTIPAARGNIYDRNGNLLAYNELANSVTIEDVYKSGSGKNAAINETLNRLIDIIEQNGDNVDHDFSIVLNDNNEFEFNVTGNSQLRFLADVYGHTSINDLKYEEKTKTAEEVVNDLCKTFGIGEYETPGVSSSFVPRKGYTNDRALKILTVRYNMNANSFQKYIDTTVASDVSDQTVADVMENAYTLDGVSIEESTARKYVDSVYFSQVLGYTGKVSEDELAELQKVDSSYGINDIVGKSGIEQAMESTLQGTKGSETVYVDNTGQVIETSNYVDSVAGNDVYLTIDKDLTEACYNIIEQSLAGILVSKIQNVKTYTYTETSSSSNIVIPIYDVYYAVFDNDIVDINHFSSDKAKDTESKVYQSYLDKNASVLAEIRNELLEKKTPYESLSKEYQWYMSHIAANLYSDGIINSALVDKQDATYIAWTTDEVISLTEYIKYAIAMNWVDVSKLSIDNQYADSEEIFNQIVNYIIDELSADYDFQTRLYKYLLLDGNISGTDVCNLLLEQQVVEITEEEKALWNRGGESSYTFMVNRISNLDITPAQLALDPCTGSMVVTDVNTGDVLALVSYPGYDNNMMANGVDAEYYAKLRSDNSNPLYNYATQQKTAPGSTFKIVSSTAGLMEGVITTDSVIYCGGIFEKLDHPPKCWIYPRGHGGLNVTGGIRNSCNLFFYEVGYRLGLVGNSYSSDIGLQKLAKYADMYGLSEKSGIEIAESEPQVSDEDAVRSAIGQGTNSYTTVGLARYVTTVANSGTCYNLTLIDKTTDSNGNLLEDYSSSVRNTVDMPQAYWNAIHLGMRQVVQDKSYYANLGVSVAGKTGTAQESKNRPNHSLFICYAPYEQPEIAIATRIAYGYTSSYAAQITKEALTYYFELKDTDDIISGTAQTLQDGATNAD</sequence>
<dbReference type="Gene3D" id="3.30.1390.30">
    <property type="entry name" value="Penicillin-binding protein 2a, domain 3"/>
    <property type="match status" value="1"/>
</dbReference>
<keyword evidence="15" id="KW-1185">Reference proteome</keyword>
<evidence type="ECO:0000256" key="11">
    <source>
        <dbReference type="SAM" id="Phobius"/>
    </source>
</evidence>
<keyword evidence="10" id="KW-0961">Cell wall biogenesis/degradation</keyword>
<evidence type="ECO:0000256" key="8">
    <source>
        <dbReference type="ARBA" id="ARBA00022989"/>
    </source>
</evidence>
<dbReference type="PROSITE" id="PS51257">
    <property type="entry name" value="PROKAR_LIPOPROTEIN"/>
    <property type="match status" value="1"/>
</dbReference>
<dbReference type="InterPro" id="IPR036138">
    <property type="entry name" value="PBP_dimer_sf"/>
</dbReference>
<dbReference type="EMBL" id="CP017831">
    <property type="protein sequence ID" value="AOZ96360.1"/>
    <property type="molecule type" value="Genomic_DNA"/>
</dbReference>
<dbReference type="GO" id="GO:0008658">
    <property type="term" value="F:penicillin binding"/>
    <property type="evidence" value="ECO:0007669"/>
    <property type="project" value="InterPro"/>
</dbReference>
<dbReference type="InterPro" id="IPR001460">
    <property type="entry name" value="PCN-bd_Tpept"/>
</dbReference>
<dbReference type="Pfam" id="PF00905">
    <property type="entry name" value="Transpeptidase"/>
    <property type="match status" value="1"/>
</dbReference>
<protein>
    <submittedName>
        <fullName evidence="14">Penicillin-binding protein 2 MrdA</fullName>
    </submittedName>
</protein>
<keyword evidence="9 11" id="KW-0472">Membrane</keyword>
<evidence type="ECO:0000259" key="13">
    <source>
        <dbReference type="Pfam" id="PF03717"/>
    </source>
</evidence>
<evidence type="ECO:0000313" key="14">
    <source>
        <dbReference type="EMBL" id="AOZ96360.1"/>
    </source>
</evidence>
<evidence type="ECO:0000313" key="15">
    <source>
        <dbReference type="Proteomes" id="UP000179284"/>
    </source>
</evidence>
<evidence type="ECO:0000256" key="10">
    <source>
        <dbReference type="ARBA" id="ARBA00023316"/>
    </source>
</evidence>
<dbReference type="Gene3D" id="3.90.1310.10">
    <property type="entry name" value="Penicillin-binding protein 2a (Domain 2)"/>
    <property type="match status" value="2"/>
</dbReference>
<dbReference type="SUPFAM" id="SSF56601">
    <property type="entry name" value="beta-lactamase/transpeptidase-like"/>
    <property type="match status" value="1"/>
</dbReference>
<dbReference type="PANTHER" id="PTHR30627">
    <property type="entry name" value="PEPTIDOGLYCAN D,D-TRANSPEPTIDASE"/>
    <property type="match status" value="1"/>
</dbReference>
<comment type="similarity">
    <text evidence="3">Belongs to the transpeptidase family.</text>
</comment>
<dbReference type="OrthoDB" id="9757901at2"/>
<dbReference type="InterPro" id="IPR050515">
    <property type="entry name" value="Beta-lactam/transpept"/>
</dbReference>
<dbReference type="GO" id="GO:0009252">
    <property type="term" value="P:peptidoglycan biosynthetic process"/>
    <property type="evidence" value="ECO:0007669"/>
    <property type="project" value="UniProtKB-KW"/>
</dbReference>
<dbReference type="SUPFAM" id="SSF56519">
    <property type="entry name" value="Penicillin binding protein dimerisation domain"/>
    <property type="match status" value="1"/>
</dbReference>
<organism evidence="14 15">
    <name type="scientific">Butyrivibrio hungatei</name>
    <dbReference type="NCBI Taxonomy" id="185008"/>
    <lineage>
        <taxon>Bacteria</taxon>
        <taxon>Bacillati</taxon>
        <taxon>Bacillota</taxon>
        <taxon>Clostridia</taxon>
        <taxon>Lachnospirales</taxon>
        <taxon>Lachnospiraceae</taxon>
        <taxon>Butyrivibrio</taxon>
    </lineage>
</organism>
<keyword evidence="5 11" id="KW-0812">Transmembrane</keyword>
<feature type="domain" description="Penicillin-binding protein dimerisation" evidence="13">
    <location>
        <begin position="59"/>
        <end position="328"/>
    </location>
</feature>
<feature type="domain" description="Penicillin-binding protein transpeptidase" evidence="12">
    <location>
        <begin position="610"/>
        <end position="924"/>
    </location>
</feature>
<dbReference type="GO" id="GO:0071555">
    <property type="term" value="P:cell wall organization"/>
    <property type="evidence" value="ECO:0007669"/>
    <property type="project" value="UniProtKB-KW"/>
</dbReference>
<evidence type="ECO:0000256" key="7">
    <source>
        <dbReference type="ARBA" id="ARBA00022984"/>
    </source>
</evidence>
<dbReference type="PANTHER" id="PTHR30627:SF2">
    <property type="entry name" value="PEPTIDOGLYCAN D,D-TRANSPEPTIDASE MRDA"/>
    <property type="match status" value="1"/>
</dbReference>
<evidence type="ECO:0000256" key="3">
    <source>
        <dbReference type="ARBA" id="ARBA00007171"/>
    </source>
</evidence>
<dbReference type="KEGG" id="bhu:bhn_I1326"/>
<keyword evidence="8 11" id="KW-1133">Transmembrane helix</keyword>
<evidence type="ECO:0000259" key="12">
    <source>
        <dbReference type="Pfam" id="PF00905"/>
    </source>
</evidence>
<dbReference type="AlphaFoldDB" id="A0A1D9P1B1"/>
<evidence type="ECO:0000256" key="5">
    <source>
        <dbReference type="ARBA" id="ARBA00022692"/>
    </source>
</evidence>
<evidence type="ECO:0000256" key="9">
    <source>
        <dbReference type="ARBA" id="ARBA00023136"/>
    </source>
</evidence>
<dbReference type="InterPro" id="IPR012338">
    <property type="entry name" value="Beta-lactam/transpept-like"/>
</dbReference>
<dbReference type="Proteomes" id="UP000179284">
    <property type="component" value="Chromosome I"/>
</dbReference>
<dbReference type="GO" id="GO:0005886">
    <property type="term" value="C:plasma membrane"/>
    <property type="evidence" value="ECO:0007669"/>
    <property type="project" value="UniProtKB-SubCell"/>
</dbReference>
<reference evidence="15" key="1">
    <citation type="submission" date="2016-10" db="EMBL/GenBank/DDBJ databases">
        <title>The complete genome sequence of the rumen bacterium Butyrivibrio hungatei MB2003.</title>
        <authorList>
            <person name="Palevich N."/>
            <person name="Kelly W.J."/>
            <person name="Leahy S.C."/>
            <person name="Altermann E."/>
            <person name="Rakonjac J."/>
            <person name="Attwood G.T."/>
        </authorList>
    </citation>
    <scope>NUCLEOTIDE SEQUENCE [LARGE SCALE GENOMIC DNA]</scope>
    <source>
        <strain evidence="15">MB2003</strain>
    </source>
</reference>